<dbReference type="OrthoDB" id="532030at2"/>
<dbReference type="EMBL" id="CP002059">
    <property type="protein sequence ID" value="ADI63071.1"/>
    <property type="molecule type" value="Genomic_DNA"/>
</dbReference>
<keyword evidence="2" id="KW-1185">Reference proteome</keyword>
<dbReference type="KEGG" id="naz:Aazo_0575"/>
<protein>
    <submittedName>
        <fullName evidence="1">Uncharacterized protein</fullName>
    </submittedName>
</protein>
<gene>
    <name evidence="1" type="ordered locus">Aazo_0575</name>
</gene>
<evidence type="ECO:0000313" key="2">
    <source>
        <dbReference type="Proteomes" id="UP000001511"/>
    </source>
</evidence>
<name>D7E0U2_NOSA0</name>
<reference evidence="1 2" key="1">
    <citation type="journal article" date="2010" name="PLoS ONE">
        <title>Genome erosion in a nitrogen-fixing vertically transmitted endosymbiotic multicellular cyanobacterium.</title>
        <authorList>
            <person name="Ran L."/>
            <person name="Larsson J."/>
            <person name="Vigil-Stenman T."/>
            <person name="Nylander J.A."/>
            <person name="Ininbergs K."/>
            <person name="Zheng W.W."/>
            <person name="Lapidus A."/>
            <person name="Lowry S."/>
            <person name="Haselkorn R."/>
            <person name="Bergman B."/>
        </authorList>
    </citation>
    <scope>NUCLEOTIDE SEQUENCE [LARGE SCALE GENOMIC DNA]</scope>
    <source>
        <strain evidence="1 2">0708</strain>
    </source>
</reference>
<dbReference type="HOGENOM" id="CLU_2317442_0_0_3"/>
<dbReference type="AlphaFoldDB" id="D7E0U2"/>
<evidence type="ECO:0000313" key="1">
    <source>
        <dbReference type="EMBL" id="ADI63071.1"/>
    </source>
</evidence>
<accession>D7E0U2</accession>
<organism evidence="1 2">
    <name type="scientific">Nostoc azollae (strain 0708)</name>
    <name type="common">Anabaena azollae (strain 0708)</name>
    <dbReference type="NCBI Taxonomy" id="551115"/>
    <lineage>
        <taxon>Bacteria</taxon>
        <taxon>Bacillati</taxon>
        <taxon>Cyanobacteriota</taxon>
        <taxon>Cyanophyceae</taxon>
        <taxon>Nostocales</taxon>
        <taxon>Nostocaceae</taxon>
        <taxon>Trichormus</taxon>
    </lineage>
</organism>
<sequence>MFALNSTELRAAGFDLSSLSQQGSETFAFKSAKSLVPIGKYLATLILECNHDNDDAVVLKGETTHIKRLEPSTIFGLMTTALIFAASNFDKLRKFQLSK</sequence>
<dbReference type="Proteomes" id="UP000001511">
    <property type="component" value="Chromosome"/>
</dbReference>
<dbReference type="RefSeq" id="WP_013190090.1">
    <property type="nucleotide sequence ID" value="NC_014248.1"/>
</dbReference>
<proteinExistence type="predicted"/>